<dbReference type="InterPro" id="IPR036420">
    <property type="entry name" value="BRCT_dom_sf"/>
</dbReference>
<dbReference type="OrthoDB" id="9776650at2"/>
<evidence type="ECO:0000259" key="9">
    <source>
        <dbReference type="SMART" id="SM00479"/>
    </source>
</evidence>
<dbReference type="Gene3D" id="3.30.420.10">
    <property type="entry name" value="Ribonuclease H-like superfamily/Ribonuclease H"/>
    <property type="match status" value="1"/>
</dbReference>
<dbReference type="PANTHER" id="PTHR30231">
    <property type="entry name" value="DNA POLYMERASE III SUBUNIT EPSILON"/>
    <property type="match status" value="1"/>
</dbReference>
<dbReference type="SUPFAM" id="SSF53098">
    <property type="entry name" value="Ribonuclease H-like"/>
    <property type="match status" value="1"/>
</dbReference>
<evidence type="ECO:0000313" key="10">
    <source>
        <dbReference type="EMBL" id="KRM03907.1"/>
    </source>
</evidence>
<dbReference type="eggNOG" id="COG2176">
    <property type="taxonomic scope" value="Bacteria"/>
</dbReference>
<dbReference type="AlphaFoldDB" id="A0A0R1VLY5"/>
<keyword evidence="1" id="KW-0808">Transferase</keyword>
<keyword evidence="5" id="KW-0378">Hydrolase</keyword>
<organism evidence="10 11">
    <name type="scientific">Lactobacillus kitasatonis DSM 16761 = JCM 1039</name>
    <dbReference type="NCBI Taxonomy" id="1423767"/>
    <lineage>
        <taxon>Bacteria</taxon>
        <taxon>Bacillati</taxon>
        <taxon>Bacillota</taxon>
        <taxon>Bacilli</taxon>
        <taxon>Lactobacillales</taxon>
        <taxon>Lactobacillaceae</taxon>
        <taxon>Lactobacillus</taxon>
    </lineage>
</organism>
<evidence type="ECO:0000256" key="7">
    <source>
        <dbReference type="ARBA" id="ARBA00022932"/>
    </source>
</evidence>
<feature type="domain" description="Exonuclease" evidence="9">
    <location>
        <begin position="32"/>
        <end position="201"/>
    </location>
</feature>
<protein>
    <recommendedName>
        <fullName evidence="8">DNA polymerase III polC-type</fullName>
    </recommendedName>
</protein>
<reference evidence="10 11" key="1">
    <citation type="journal article" date="2015" name="Genome Announc.">
        <title>Expanding the biotechnology potential of lactobacilli through comparative genomics of 213 strains and associated genera.</title>
        <authorList>
            <person name="Sun Z."/>
            <person name="Harris H.M."/>
            <person name="McCann A."/>
            <person name="Guo C."/>
            <person name="Argimon S."/>
            <person name="Zhang W."/>
            <person name="Yang X."/>
            <person name="Jeffery I.B."/>
            <person name="Cooney J.C."/>
            <person name="Kagawa T.F."/>
            <person name="Liu W."/>
            <person name="Song Y."/>
            <person name="Salvetti E."/>
            <person name="Wrobel A."/>
            <person name="Rasinkangas P."/>
            <person name="Parkhill J."/>
            <person name="Rea M.C."/>
            <person name="O'Sullivan O."/>
            <person name="Ritari J."/>
            <person name="Douillard F.P."/>
            <person name="Paul Ross R."/>
            <person name="Yang R."/>
            <person name="Briner A.E."/>
            <person name="Felis G.E."/>
            <person name="de Vos W.M."/>
            <person name="Barrangou R."/>
            <person name="Klaenhammer T.R."/>
            <person name="Caufield P.W."/>
            <person name="Cui Y."/>
            <person name="Zhang H."/>
            <person name="O'Toole P.W."/>
        </authorList>
    </citation>
    <scope>NUCLEOTIDE SEQUENCE [LARGE SCALE GENOMIC DNA]</scope>
    <source>
        <strain evidence="10 11">DSM 16761</strain>
    </source>
</reference>
<dbReference type="InterPro" id="IPR012337">
    <property type="entry name" value="RNaseH-like_sf"/>
</dbReference>
<keyword evidence="7" id="KW-0239">DNA-directed DNA polymerase</keyword>
<dbReference type="Gene3D" id="3.40.50.10190">
    <property type="entry name" value="BRCT domain"/>
    <property type="match status" value="1"/>
</dbReference>
<dbReference type="GO" id="GO:0005829">
    <property type="term" value="C:cytosol"/>
    <property type="evidence" value="ECO:0007669"/>
    <property type="project" value="TreeGrafter"/>
</dbReference>
<accession>A0A0R1VLY5</accession>
<dbReference type="GO" id="GO:0008408">
    <property type="term" value="F:3'-5' exonuclease activity"/>
    <property type="evidence" value="ECO:0007669"/>
    <property type="project" value="TreeGrafter"/>
</dbReference>
<evidence type="ECO:0000256" key="6">
    <source>
        <dbReference type="ARBA" id="ARBA00022839"/>
    </source>
</evidence>
<evidence type="ECO:0000256" key="4">
    <source>
        <dbReference type="ARBA" id="ARBA00022722"/>
    </source>
</evidence>
<keyword evidence="6" id="KW-0269">Exonuclease</keyword>
<sequence length="318" mass="36556">MSIYVKNGILHVSGAQDKLRQKGQEIPDFLSNYTMLDIETTGLSPYRDRITELGAVKVRNGQIVDQYTNLIKFPKNNKVPAFITKLNGITEEQIVNEGIPAEQAIKEFREFIDDDIIIGYNVNFDLNFLYDLSQKYKLPILNNDYVDVLRLARAYYPRERHNRLIDCMQRAGIAQVEEHHGLADSLDTIKVYNDFSAHFTDDLLEATRNKIKNVDLTSDDVDYIDLGFRNPVQNKNIVLSGHIHMDEQDADKMIGNMGGKAEDKVNPMTNYLIMGDYDFFRKDNEDLNTARELIKDGAKIKRLSESFFLGMLDDWARS</sequence>
<dbReference type="GO" id="GO:0003887">
    <property type="term" value="F:DNA-directed DNA polymerase activity"/>
    <property type="evidence" value="ECO:0007669"/>
    <property type="project" value="UniProtKB-KW"/>
</dbReference>
<dbReference type="EMBL" id="AZFU01000025">
    <property type="protein sequence ID" value="KRM03907.1"/>
    <property type="molecule type" value="Genomic_DNA"/>
</dbReference>
<dbReference type="CDD" id="cd06127">
    <property type="entry name" value="DEDDh"/>
    <property type="match status" value="1"/>
</dbReference>
<dbReference type="Proteomes" id="UP000051307">
    <property type="component" value="Unassembled WGS sequence"/>
</dbReference>
<keyword evidence="2" id="KW-0548">Nucleotidyltransferase</keyword>
<evidence type="ECO:0000256" key="1">
    <source>
        <dbReference type="ARBA" id="ARBA00022679"/>
    </source>
</evidence>
<comment type="caution">
    <text evidence="10">The sequence shown here is derived from an EMBL/GenBank/DDBJ whole genome shotgun (WGS) entry which is preliminary data.</text>
</comment>
<dbReference type="SMART" id="SM00479">
    <property type="entry name" value="EXOIII"/>
    <property type="match status" value="1"/>
</dbReference>
<evidence type="ECO:0000256" key="2">
    <source>
        <dbReference type="ARBA" id="ARBA00022695"/>
    </source>
</evidence>
<evidence type="ECO:0000256" key="5">
    <source>
        <dbReference type="ARBA" id="ARBA00022801"/>
    </source>
</evidence>
<dbReference type="RefSeq" id="WP_025015052.1">
    <property type="nucleotide sequence ID" value="NZ_AZFU01000025.1"/>
</dbReference>
<dbReference type="InterPro" id="IPR013520">
    <property type="entry name" value="Ribonucl_H"/>
</dbReference>
<dbReference type="PATRIC" id="fig|1423767.3.peg.1122"/>
<proteinExistence type="predicted"/>
<gene>
    <name evidence="10" type="ORF">FC59_GL001084</name>
</gene>
<dbReference type="GO" id="GO:0006260">
    <property type="term" value="P:DNA replication"/>
    <property type="evidence" value="ECO:0007669"/>
    <property type="project" value="UniProtKB-KW"/>
</dbReference>
<dbReference type="GO" id="GO:0003676">
    <property type="term" value="F:nucleic acid binding"/>
    <property type="evidence" value="ECO:0007669"/>
    <property type="project" value="InterPro"/>
</dbReference>
<dbReference type="InterPro" id="IPR036397">
    <property type="entry name" value="RNaseH_sf"/>
</dbReference>
<evidence type="ECO:0000256" key="3">
    <source>
        <dbReference type="ARBA" id="ARBA00022705"/>
    </source>
</evidence>
<dbReference type="Pfam" id="PF00929">
    <property type="entry name" value="RNase_T"/>
    <property type="match status" value="1"/>
</dbReference>
<evidence type="ECO:0000313" key="11">
    <source>
        <dbReference type="Proteomes" id="UP000051307"/>
    </source>
</evidence>
<keyword evidence="3" id="KW-0235">DNA replication</keyword>
<name>A0A0R1VLY5_9LACO</name>
<keyword evidence="4" id="KW-0540">Nuclease</keyword>
<evidence type="ECO:0000256" key="8">
    <source>
        <dbReference type="ARBA" id="ARBA00070925"/>
    </source>
</evidence>
<dbReference type="FunFam" id="3.30.420.10:FF:000045">
    <property type="entry name" value="3'-5' exonuclease DinG"/>
    <property type="match status" value="1"/>
</dbReference>
<dbReference type="PANTHER" id="PTHR30231:SF4">
    <property type="entry name" value="PROTEIN NEN2"/>
    <property type="match status" value="1"/>
</dbReference>